<evidence type="ECO:0000256" key="4">
    <source>
        <dbReference type="ARBA" id="ARBA00022723"/>
    </source>
</evidence>
<evidence type="ECO:0000256" key="12">
    <source>
        <dbReference type="PIRSR" id="PIRSR627057-2"/>
    </source>
</evidence>
<dbReference type="GO" id="GO:0004222">
    <property type="term" value="F:metalloendopeptidase activity"/>
    <property type="evidence" value="ECO:0007669"/>
    <property type="project" value="InterPro"/>
</dbReference>
<dbReference type="RefSeq" id="WP_149889057.1">
    <property type="nucleotide sequence ID" value="NZ_WNCA01000013.1"/>
</dbReference>
<dbReference type="GO" id="GO:0046872">
    <property type="term" value="F:metal ion binding"/>
    <property type="evidence" value="ECO:0007669"/>
    <property type="project" value="UniProtKB-KW"/>
</dbReference>
<comment type="similarity">
    <text evidence="13">Belongs to the peptidase M48 family.</text>
</comment>
<keyword evidence="3" id="KW-0812">Transmembrane</keyword>
<dbReference type="InterPro" id="IPR032456">
    <property type="entry name" value="Peptidase_M48_N"/>
</dbReference>
<evidence type="ECO:0000256" key="11">
    <source>
        <dbReference type="PIRSR" id="PIRSR627057-1"/>
    </source>
</evidence>
<organism evidence="16 17">
    <name type="scientific">Parasutterella excrementihominis</name>
    <dbReference type="NCBI Taxonomy" id="487175"/>
    <lineage>
        <taxon>Bacteria</taxon>
        <taxon>Pseudomonadati</taxon>
        <taxon>Pseudomonadota</taxon>
        <taxon>Betaproteobacteria</taxon>
        <taxon>Burkholderiales</taxon>
        <taxon>Sutterellaceae</taxon>
        <taxon>Parasutterella</taxon>
    </lineage>
</organism>
<keyword evidence="2 13" id="KW-0645">Protease</keyword>
<dbReference type="Gene3D" id="3.30.2010.10">
    <property type="entry name" value="Metalloproteases ('zincins'), catalytic domain"/>
    <property type="match status" value="1"/>
</dbReference>
<proteinExistence type="inferred from homology"/>
<reference evidence="16 17" key="1">
    <citation type="journal article" date="2019" name="Nat. Med.">
        <title>A library of human gut bacterial isolates paired with longitudinal multiomics data enables mechanistic microbiome research.</title>
        <authorList>
            <person name="Poyet M."/>
            <person name="Groussin M."/>
            <person name="Gibbons S.M."/>
            <person name="Avila-Pacheco J."/>
            <person name="Jiang X."/>
            <person name="Kearney S.M."/>
            <person name="Perrotta A.R."/>
            <person name="Berdy B."/>
            <person name="Zhao S."/>
            <person name="Lieberman T.D."/>
            <person name="Swanson P.K."/>
            <person name="Smith M."/>
            <person name="Roesemann S."/>
            <person name="Alexander J.E."/>
            <person name="Rich S.A."/>
            <person name="Livny J."/>
            <person name="Vlamakis H."/>
            <person name="Clish C."/>
            <person name="Bullock K."/>
            <person name="Deik A."/>
            <person name="Scott J."/>
            <person name="Pierce K.A."/>
            <person name="Xavier R.J."/>
            <person name="Alm E.J."/>
        </authorList>
    </citation>
    <scope>NUCLEOTIDE SEQUENCE [LARGE SCALE GENOMIC DNA]</scope>
    <source>
        <strain evidence="16 17">BIOML-A2</strain>
    </source>
</reference>
<evidence type="ECO:0000313" key="16">
    <source>
        <dbReference type="EMBL" id="MTU42704.1"/>
    </source>
</evidence>
<keyword evidence="9 13" id="KW-0482">Metalloprotease</keyword>
<name>A0A6L6N7G1_9BURK</name>
<evidence type="ECO:0000256" key="5">
    <source>
        <dbReference type="ARBA" id="ARBA00022801"/>
    </source>
</evidence>
<evidence type="ECO:0000256" key="6">
    <source>
        <dbReference type="ARBA" id="ARBA00022824"/>
    </source>
</evidence>
<evidence type="ECO:0000256" key="7">
    <source>
        <dbReference type="ARBA" id="ARBA00022833"/>
    </source>
</evidence>
<evidence type="ECO:0000256" key="1">
    <source>
        <dbReference type="ARBA" id="ARBA00004477"/>
    </source>
</evidence>
<comment type="cofactor">
    <cofactor evidence="12 13">
        <name>Zn(2+)</name>
        <dbReference type="ChEBI" id="CHEBI:29105"/>
    </cofactor>
    <text evidence="12 13">Binds 1 zinc ion per subunit.</text>
</comment>
<keyword evidence="8" id="KW-1133">Transmembrane helix</keyword>
<evidence type="ECO:0000256" key="2">
    <source>
        <dbReference type="ARBA" id="ARBA00022670"/>
    </source>
</evidence>
<dbReference type="CDD" id="cd07343">
    <property type="entry name" value="M48A_Zmpste24p_like"/>
    <property type="match status" value="1"/>
</dbReference>
<keyword evidence="4 12" id="KW-0479">Metal-binding</keyword>
<dbReference type="AlphaFoldDB" id="A0A6L6N7G1"/>
<dbReference type="FunFam" id="3.30.2010.10:FF:000002">
    <property type="entry name" value="CAAX prenyl protease"/>
    <property type="match status" value="1"/>
</dbReference>
<feature type="binding site" evidence="12">
    <location>
        <position position="284"/>
    </location>
    <ligand>
        <name>Zn(2+)</name>
        <dbReference type="ChEBI" id="CHEBI:29105"/>
        <note>catalytic</note>
    </ligand>
</feature>
<dbReference type="InterPro" id="IPR001915">
    <property type="entry name" value="Peptidase_M48"/>
</dbReference>
<evidence type="ECO:0000259" key="15">
    <source>
        <dbReference type="Pfam" id="PF16491"/>
    </source>
</evidence>
<protein>
    <submittedName>
        <fullName evidence="16">M48 family metalloprotease</fullName>
    </submittedName>
</protein>
<comment type="subcellular location">
    <subcellularLocation>
        <location evidence="1">Endoplasmic reticulum membrane</location>
        <topology evidence="1">Multi-pass membrane protein</topology>
    </subcellularLocation>
</comment>
<keyword evidence="10" id="KW-0472">Membrane</keyword>
<comment type="caution">
    <text evidence="16">The sequence shown here is derived from an EMBL/GenBank/DDBJ whole genome shotgun (WGS) entry which is preliminary data.</text>
</comment>
<accession>A0A6L6N7G1</accession>
<feature type="binding site" evidence="12">
    <location>
        <position position="280"/>
    </location>
    <ligand>
        <name>Zn(2+)</name>
        <dbReference type="ChEBI" id="CHEBI:29105"/>
        <note>catalytic</note>
    </ligand>
</feature>
<evidence type="ECO:0000256" key="13">
    <source>
        <dbReference type="RuleBase" id="RU003983"/>
    </source>
</evidence>
<dbReference type="Proteomes" id="UP000462362">
    <property type="component" value="Unassembled WGS sequence"/>
</dbReference>
<feature type="active site" evidence="11">
    <location>
        <position position="281"/>
    </location>
</feature>
<sequence>MNSAAAFEIVFILFLFGTFVLKYYLDRRQVQSILRNRGAVPLAFAGKISLEAHQKAADYSVERIKFGQLTRITDLGFVLIATFGGLIQWIYGEVYGWFGADILAQIVIILGYALLSSLIDLPFSWYSTFRIEAKYGFNTTTPARFVKDLLLSGILSLILGIPILSAVLWIWNAAGAFWWFWAWLAYIFFILAVQWIYPTFIAPLFNKFTPLPEGELKSRLEGLLSRIGFASKALSVMDASKRSAKGNAYMTGFGKNKRIVLFDTLLSKMTPEETEAVLAHELGHYKLHHIYKMMAFSFIFSLLFFWILSVLAECSWFYEGLGVNLSHGASHGVALILFSVAVPVFLFPLAPLTSLFSRKHEFEADAFAVRYSSGSALISALVKLFSDNAATLTPDPLYSAFYSSHPDAAIRIATIQKEMSK</sequence>
<dbReference type="PANTHER" id="PTHR10120">
    <property type="entry name" value="CAAX PRENYL PROTEASE 1"/>
    <property type="match status" value="1"/>
</dbReference>
<keyword evidence="6" id="KW-0256">Endoplasmic reticulum</keyword>
<keyword evidence="5 13" id="KW-0378">Hydrolase</keyword>
<feature type="binding site" evidence="12">
    <location>
        <position position="361"/>
    </location>
    <ligand>
        <name>Zn(2+)</name>
        <dbReference type="ChEBI" id="CHEBI:29105"/>
        <note>catalytic</note>
    </ligand>
</feature>
<feature type="domain" description="Peptidase M48" evidence="14">
    <location>
        <begin position="210"/>
        <end position="418"/>
    </location>
</feature>
<evidence type="ECO:0000256" key="8">
    <source>
        <dbReference type="ARBA" id="ARBA00022989"/>
    </source>
</evidence>
<feature type="domain" description="CAAX prenyl protease 1 N-terminal" evidence="15">
    <location>
        <begin position="30"/>
        <end position="207"/>
    </location>
</feature>
<evidence type="ECO:0000256" key="9">
    <source>
        <dbReference type="ARBA" id="ARBA00023049"/>
    </source>
</evidence>
<evidence type="ECO:0000313" key="17">
    <source>
        <dbReference type="Proteomes" id="UP000462362"/>
    </source>
</evidence>
<evidence type="ECO:0000256" key="10">
    <source>
        <dbReference type="ARBA" id="ARBA00023136"/>
    </source>
</evidence>
<evidence type="ECO:0000259" key="14">
    <source>
        <dbReference type="Pfam" id="PF01435"/>
    </source>
</evidence>
<keyword evidence="7 12" id="KW-0862">Zinc</keyword>
<dbReference type="GO" id="GO:0071586">
    <property type="term" value="P:CAAX-box protein processing"/>
    <property type="evidence" value="ECO:0007669"/>
    <property type="project" value="InterPro"/>
</dbReference>
<gene>
    <name evidence="16" type="ORF">GMD42_03510</name>
</gene>
<dbReference type="Pfam" id="PF01435">
    <property type="entry name" value="Peptidase_M48"/>
    <property type="match status" value="1"/>
</dbReference>
<dbReference type="Pfam" id="PF16491">
    <property type="entry name" value="Peptidase_M48_N"/>
    <property type="match status" value="1"/>
</dbReference>
<evidence type="ECO:0000256" key="3">
    <source>
        <dbReference type="ARBA" id="ARBA00022692"/>
    </source>
</evidence>
<dbReference type="InterPro" id="IPR027057">
    <property type="entry name" value="CAXX_Prtase_1"/>
</dbReference>
<dbReference type="EMBL" id="WNCL01000007">
    <property type="protein sequence ID" value="MTU42704.1"/>
    <property type="molecule type" value="Genomic_DNA"/>
</dbReference>
<feature type="active site" description="Proton donor" evidence="11">
    <location>
        <position position="365"/>
    </location>
</feature>